<reference evidence="3 4" key="1">
    <citation type="submission" date="2018-08" db="EMBL/GenBank/DDBJ databases">
        <title>A genome reference for cultivated species of the human gut microbiota.</title>
        <authorList>
            <person name="Zou Y."/>
            <person name="Xue W."/>
            <person name="Luo G."/>
        </authorList>
    </citation>
    <scope>NUCLEOTIDE SEQUENCE [LARGE SCALE GENOMIC DNA]</scope>
    <source>
        <strain evidence="2 4">AF31-13BH</strain>
        <strain evidence="1 3">AM37-5</strain>
    </source>
</reference>
<accession>A0A413YIK0</accession>
<evidence type="ECO:0000313" key="4">
    <source>
        <dbReference type="Proteomes" id="UP000285652"/>
    </source>
</evidence>
<dbReference type="Proteomes" id="UP000284742">
    <property type="component" value="Unassembled WGS sequence"/>
</dbReference>
<dbReference type="Proteomes" id="UP000285652">
    <property type="component" value="Unassembled WGS sequence"/>
</dbReference>
<protein>
    <submittedName>
        <fullName evidence="1">DUF1643 domain-containing protein</fullName>
    </submittedName>
</protein>
<comment type="caution">
    <text evidence="1">The sequence shown here is derived from an EMBL/GenBank/DDBJ whole genome shotgun (WGS) entry which is preliminary data.</text>
</comment>
<evidence type="ECO:0000313" key="2">
    <source>
        <dbReference type="EMBL" id="RHN16884.1"/>
    </source>
</evidence>
<evidence type="ECO:0000313" key="1">
    <source>
        <dbReference type="EMBL" id="RHC05170.1"/>
    </source>
</evidence>
<name>A0A413YIK0_9FIRM</name>
<proteinExistence type="predicted"/>
<dbReference type="AlphaFoldDB" id="A0A413YIK0"/>
<dbReference type="InterPro" id="IPR012441">
    <property type="entry name" value="DUF1643"/>
</dbReference>
<dbReference type="Pfam" id="PF07799">
    <property type="entry name" value="DUF1643"/>
    <property type="match status" value="1"/>
</dbReference>
<evidence type="ECO:0000313" key="3">
    <source>
        <dbReference type="Proteomes" id="UP000284742"/>
    </source>
</evidence>
<gene>
    <name evidence="1" type="ORF">DW860_12080</name>
    <name evidence="2" type="ORF">DWZ24_07330</name>
</gene>
<dbReference type="EMBL" id="QSHK01000009">
    <property type="protein sequence ID" value="RHC05170.1"/>
    <property type="molecule type" value="Genomic_DNA"/>
</dbReference>
<organism evidence="1 3">
    <name type="scientific">Dorea formicigenerans</name>
    <dbReference type="NCBI Taxonomy" id="39486"/>
    <lineage>
        <taxon>Bacteria</taxon>
        <taxon>Bacillati</taxon>
        <taxon>Bacillota</taxon>
        <taxon>Clostridia</taxon>
        <taxon>Lachnospirales</taxon>
        <taxon>Lachnospiraceae</taxon>
        <taxon>Dorea</taxon>
    </lineage>
</organism>
<dbReference type="EMBL" id="QRQQ01000004">
    <property type="protein sequence ID" value="RHN16884.1"/>
    <property type="molecule type" value="Genomic_DNA"/>
</dbReference>
<sequence length="189" mass="22367">MSFSMNIDMEKWYYIEEEKEDSTYRFILGEKGENPLVVFGINPSTATPEKLDKTMRVVKRLVELDDNNYDGYIMLNLYPQRTTDPDGLHSEKSEYAYQKNLEVVGNCIKELVRDSKSVDIWAAWGGNIDRRNYLLKSLEAIEKILRPYSVRWLERGEYKNPHHPLYLKKTLPFKEFDVVDYINKKKNNI</sequence>